<evidence type="ECO:0000256" key="4">
    <source>
        <dbReference type="ARBA" id="ARBA00022679"/>
    </source>
</evidence>
<evidence type="ECO:0000256" key="2">
    <source>
        <dbReference type="ARBA" id="ARBA00005583"/>
    </source>
</evidence>
<dbReference type="EC" id="2.7.8.13" evidence="12 13"/>
<keyword evidence="12 14" id="KW-0479">Metal-binding</keyword>
<evidence type="ECO:0000256" key="10">
    <source>
        <dbReference type="ARBA" id="ARBA00023306"/>
    </source>
</evidence>
<keyword evidence="10 12" id="KW-0131">Cell cycle</keyword>
<dbReference type="Pfam" id="PF00953">
    <property type="entry name" value="Glycos_transf_4"/>
    <property type="match status" value="1"/>
</dbReference>
<feature type="transmembrane region" description="Helical" evidence="12">
    <location>
        <begin position="72"/>
        <end position="92"/>
    </location>
</feature>
<feature type="transmembrane region" description="Helical" evidence="12">
    <location>
        <begin position="98"/>
        <end position="116"/>
    </location>
</feature>
<dbReference type="Pfam" id="PF10555">
    <property type="entry name" value="MraY_sig1"/>
    <property type="match status" value="1"/>
</dbReference>
<dbReference type="InterPro" id="IPR018480">
    <property type="entry name" value="PNAcMuramoyl-5peptid_Trfase_CS"/>
</dbReference>
<keyword evidence="12 14" id="KW-0460">Magnesium</keyword>
<feature type="binding site" evidence="14">
    <location>
        <position position="307"/>
    </location>
    <ligand>
        <name>Mg(2+)</name>
        <dbReference type="ChEBI" id="CHEBI:18420"/>
    </ligand>
</feature>
<keyword evidence="11 12" id="KW-0961">Cell wall biogenesis/degradation</keyword>
<dbReference type="RefSeq" id="WP_088464600.1">
    <property type="nucleotide sequence ID" value="NZ_NIRR01000017.1"/>
</dbReference>
<proteinExistence type="inferred from homology"/>
<evidence type="ECO:0000256" key="3">
    <source>
        <dbReference type="ARBA" id="ARBA00022618"/>
    </source>
</evidence>
<gene>
    <name evidence="12" type="primary">mraY</name>
    <name evidence="15" type="ORF">CDA63_11500</name>
</gene>
<keyword evidence="8 12" id="KW-1133">Transmembrane helix</keyword>
<dbReference type="AlphaFoldDB" id="A0A246FKA8"/>
<evidence type="ECO:0000313" key="15">
    <source>
        <dbReference type="EMBL" id="OWP63000.1"/>
    </source>
</evidence>
<feature type="transmembrane region" description="Helical" evidence="12">
    <location>
        <begin position="211"/>
        <end position="228"/>
    </location>
</feature>
<dbReference type="HAMAP" id="MF_00038">
    <property type="entry name" value="MraY"/>
    <property type="match status" value="1"/>
</dbReference>
<evidence type="ECO:0000256" key="9">
    <source>
        <dbReference type="ARBA" id="ARBA00023136"/>
    </source>
</evidence>
<evidence type="ECO:0000256" key="12">
    <source>
        <dbReference type="HAMAP-Rule" id="MF_00038"/>
    </source>
</evidence>
<comment type="catalytic activity">
    <reaction evidence="12">
        <text>UDP-N-acetyl-alpha-D-muramoyl-L-alanyl-gamma-D-glutamyl-meso-2,6-diaminopimeloyl-D-alanyl-D-alanine + di-trans,octa-cis-undecaprenyl phosphate = di-trans,octa-cis-undecaprenyl diphospho-N-acetyl-alpha-D-muramoyl-L-alanyl-D-glutamyl-meso-2,6-diaminopimeloyl-D-alanyl-D-alanine + UMP</text>
        <dbReference type="Rhea" id="RHEA:28386"/>
        <dbReference type="ChEBI" id="CHEBI:57865"/>
        <dbReference type="ChEBI" id="CHEBI:60392"/>
        <dbReference type="ChEBI" id="CHEBI:61386"/>
        <dbReference type="ChEBI" id="CHEBI:61387"/>
        <dbReference type="EC" id="2.7.8.13"/>
    </reaction>
</comment>
<feature type="transmembrane region" description="Helical" evidence="12">
    <location>
        <begin position="136"/>
        <end position="153"/>
    </location>
</feature>
<dbReference type="InterPro" id="IPR003524">
    <property type="entry name" value="PNAcMuramoyl-5peptid_Trfase"/>
</dbReference>
<dbReference type="PROSITE" id="PS01348">
    <property type="entry name" value="MRAY_2"/>
    <property type="match status" value="1"/>
</dbReference>
<reference evidence="15 16" key="1">
    <citation type="submission" date="2017-06" db="EMBL/GenBank/DDBJ databases">
        <title>Hymenobacter amundsenii sp. nov. isolated from regoliths in Antarctica.</title>
        <authorList>
            <person name="Sedlacek I."/>
            <person name="Kralova S."/>
            <person name="Pantucek R."/>
            <person name="Svec P."/>
            <person name="Holochova P."/>
            <person name="Stankova E."/>
            <person name="Vrbovska V."/>
            <person name="Busse H.-J."/>
        </authorList>
    </citation>
    <scope>NUCLEOTIDE SEQUENCE [LARGE SCALE GENOMIC DNA]</scope>
    <source>
        <strain evidence="15 16">CCM 8682</strain>
    </source>
</reference>
<keyword evidence="7 12" id="KW-0573">Peptidoglycan synthesis</keyword>
<evidence type="ECO:0000256" key="13">
    <source>
        <dbReference type="NCBIfam" id="TIGR00445"/>
    </source>
</evidence>
<dbReference type="GO" id="GO:0051992">
    <property type="term" value="F:UDP-N-acetylmuramoyl-L-alanyl-D-glutamyl-meso-2,6-diaminopimelyl-D-alanyl-D-alanine:undecaprenyl-phosphate transferase activity"/>
    <property type="evidence" value="ECO:0007669"/>
    <property type="project" value="RHEA"/>
</dbReference>
<dbReference type="UniPathway" id="UPA00219"/>
<dbReference type="NCBIfam" id="TIGR00445">
    <property type="entry name" value="mraY"/>
    <property type="match status" value="1"/>
</dbReference>
<evidence type="ECO:0000256" key="8">
    <source>
        <dbReference type="ARBA" id="ARBA00022989"/>
    </source>
</evidence>
<protein>
    <recommendedName>
        <fullName evidence="12 13">Phospho-N-acetylmuramoyl-pentapeptide-transferase</fullName>
        <ecNumber evidence="12 13">2.7.8.13</ecNumber>
    </recommendedName>
    <alternativeName>
        <fullName evidence="12">UDP-MurNAc-pentapeptide phosphotransferase</fullName>
    </alternativeName>
</protein>
<dbReference type="GO" id="GO:0071555">
    <property type="term" value="P:cell wall organization"/>
    <property type="evidence" value="ECO:0007669"/>
    <property type="project" value="UniProtKB-KW"/>
</dbReference>
<dbReference type="Proteomes" id="UP000197277">
    <property type="component" value="Unassembled WGS sequence"/>
</dbReference>
<evidence type="ECO:0000313" key="16">
    <source>
        <dbReference type="Proteomes" id="UP000197277"/>
    </source>
</evidence>
<dbReference type="EMBL" id="NIRR01000017">
    <property type="protein sequence ID" value="OWP63000.1"/>
    <property type="molecule type" value="Genomic_DNA"/>
</dbReference>
<dbReference type="PANTHER" id="PTHR22926">
    <property type="entry name" value="PHOSPHO-N-ACETYLMURAMOYL-PENTAPEPTIDE-TRANSFERASE"/>
    <property type="match status" value="1"/>
</dbReference>
<feature type="transmembrane region" description="Helical" evidence="12">
    <location>
        <begin position="303"/>
        <end position="324"/>
    </location>
</feature>
<evidence type="ECO:0000256" key="1">
    <source>
        <dbReference type="ARBA" id="ARBA00004141"/>
    </source>
</evidence>
<keyword evidence="6 12" id="KW-0133">Cell shape</keyword>
<dbReference type="GO" id="GO:0008963">
    <property type="term" value="F:phospho-N-acetylmuramoyl-pentapeptide-transferase activity"/>
    <property type="evidence" value="ECO:0007669"/>
    <property type="project" value="UniProtKB-UniRule"/>
</dbReference>
<dbReference type="PROSITE" id="PS01347">
    <property type="entry name" value="MRAY_1"/>
    <property type="match status" value="1"/>
</dbReference>
<organism evidence="15 16">
    <name type="scientific">Hymenobacter amundsenii</name>
    <dbReference type="NCBI Taxonomy" id="2006685"/>
    <lineage>
        <taxon>Bacteria</taxon>
        <taxon>Pseudomonadati</taxon>
        <taxon>Bacteroidota</taxon>
        <taxon>Cytophagia</taxon>
        <taxon>Cytophagales</taxon>
        <taxon>Hymenobacteraceae</taxon>
        <taxon>Hymenobacter</taxon>
    </lineage>
</organism>
<keyword evidence="9 12" id="KW-0472">Membrane</keyword>
<name>A0A246FKA8_9BACT</name>
<feature type="transmembrane region" description="Helical" evidence="12">
    <location>
        <begin position="28"/>
        <end position="51"/>
    </location>
</feature>
<keyword evidence="12" id="KW-1003">Cell membrane</keyword>
<feature type="transmembrane region" description="Helical" evidence="12">
    <location>
        <begin position="384"/>
        <end position="403"/>
    </location>
</feature>
<dbReference type="PANTHER" id="PTHR22926:SF5">
    <property type="entry name" value="PHOSPHO-N-ACETYLMURAMOYL-PENTAPEPTIDE-TRANSFERASE HOMOLOG"/>
    <property type="match status" value="1"/>
</dbReference>
<comment type="function">
    <text evidence="12">Catalyzes the initial step of the lipid cycle reactions in the biosynthesis of the cell wall peptidoglycan: transfers peptidoglycan precursor phospho-MurNAc-pentapeptide from UDP-MurNAc-pentapeptide onto the lipid carrier undecaprenyl phosphate, yielding undecaprenyl-pyrophosphoryl-MurNAc-pentapeptide, known as lipid I.</text>
</comment>
<comment type="similarity">
    <text evidence="2 12">Belongs to the glycosyltransferase 4 family. MraY subfamily.</text>
</comment>
<comment type="pathway">
    <text evidence="12">Cell wall biogenesis; peptidoglycan biosynthesis.</text>
</comment>
<evidence type="ECO:0000256" key="7">
    <source>
        <dbReference type="ARBA" id="ARBA00022984"/>
    </source>
</evidence>
<dbReference type="GO" id="GO:0046872">
    <property type="term" value="F:metal ion binding"/>
    <property type="evidence" value="ECO:0007669"/>
    <property type="project" value="UniProtKB-KW"/>
</dbReference>
<sequence>MLYYLFNYLYKVHHIPGTGVMQYTSFRAALAIVFSLIIAQYFGAPLIRLLQRQQIGETIRDLGLQGQSEKKGTPTMGGLIILLAILVPVLLFAKLENIYIILMILSTVWLGLIGFVDDYIKVVKKDKEGLAGRFKILGQVGLGLTVGWVLFFSNDVTVRQYALANGTFSAVDASGVYQDVKLMITTVPFLKNNELNYGDLFATAGDFFNEYYAFFYVPIVILIITAVSNGANLTDGLDGLAAGTSAIIGTTLAIFAFVSGNALLADYLDIMFIPNSGELVIFCAAFVGACVGFLWYNSYPAQVFMGDTGSLAIGGIIAVLALIVRKELLIPVLCGVFLIESVSVMAQVSYFKYTRKKYGEGRRLLRMSPLHHHYQKLGYHESKIVSRFWIVGIMLAVLTLVTLKLR</sequence>
<evidence type="ECO:0000256" key="14">
    <source>
        <dbReference type="PIRSR" id="PIRSR600715-1"/>
    </source>
</evidence>
<comment type="subcellular location">
    <subcellularLocation>
        <location evidence="12">Cell membrane</location>
        <topology evidence="12">Multi-pass membrane protein</topology>
    </subcellularLocation>
    <subcellularLocation>
        <location evidence="1">Membrane</location>
        <topology evidence="1">Multi-pass membrane protein</topology>
    </subcellularLocation>
</comment>
<comment type="cofactor">
    <cofactor evidence="12 14">
        <name>Mg(2+)</name>
        <dbReference type="ChEBI" id="CHEBI:18420"/>
    </cofactor>
</comment>
<keyword evidence="16" id="KW-1185">Reference proteome</keyword>
<dbReference type="GO" id="GO:0051301">
    <property type="term" value="P:cell division"/>
    <property type="evidence" value="ECO:0007669"/>
    <property type="project" value="UniProtKB-KW"/>
</dbReference>
<dbReference type="GO" id="GO:0008360">
    <property type="term" value="P:regulation of cell shape"/>
    <property type="evidence" value="ECO:0007669"/>
    <property type="project" value="UniProtKB-KW"/>
</dbReference>
<dbReference type="InterPro" id="IPR000715">
    <property type="entry name" value="Glycosyl_transferase_4"/>
</dbReference>
<keyword evidence="3 12" id="KW-0132">Cell division</keyword>
<keyword evidence="4 12" id="KW-0808">Transferase</keyword>
<evidence type="ECO:0000256" key="6">
    <source>
        <dbReference type="ARBA" id="ARBA00022960"/>
    </source>
</evidence>
<evidence type="ECO:0000256" key="5">
    <source>
        <dbReference type="ARBA" id="ARBA00022692"/>
    </source>
</evidence>
<dbReference type="GO" id="GO:0009252">
    <property type="term" value="P:peptidoglycan biosynthetic process"/>
    <property type="evidence" value="ECO:0007669"/>
    <property type="project" value="UniProtKB-UniRule"/>
</dbReference>
<feature type="transmembrane region" description="Helical" evidence="12">
    <location>
        <begin position="240"/>
        <end position="259"/>
    </location>
</feature>
<dbReference type="CDD" id="cd06852">
    <property type="entry name" value="GT_MraY"/>
    <property type="match status" value="1"/>
</dbReference>
<dbReference type="OrthoDB" id="9805475at2"/>
<feature type="binding site" evidence="14">
    <location>
        <position position="232"/>
    </location>
    <ligand>
        <name>Mg(2+)</name>
        <dbReference type="ChEBI" id="CHEBI:18420"/>
    </ligand>
</feature>
<feature type="transmembrane region" description="Helical" evidence="12">
    <location>
        <begin position="330"/>
        <end position="353"/>
    </location>
</feature>
<dbReference type="GO" id="GO:0005886">
    <property type="term" value="C:plasma membrane"/>
    <property type="evidence" value="ECO:0007669"/>
    <property type="project" value="UniProtKB-SubCell"/>
</dbReference>
<comment type="caution">
    <text evidence="15">The sequence shown here is derived from an EMBL/GenBank/DDBJ whole genome shotgun (WGS) entry which is preliminary data.</text>
</comment>
<accession>A0A246FKA8</accession>
<keyword evidence="5 12" id="KW-0812">Transmembrane</keyword>
<feature type="transmembrane region" description="Helical" evidence="12">
    <location>
        <begin position="279"/>
        <end position="296"/>
    </location>
</feature>
<evidence type="ECO:0000256" key="11">
    <source>
        <dbReference type="ARBA" id="ARBA00023316"/>
    </source>
</evidence>